<dbReference type="InterPro" id="IPR052157">
    <property type="entry name" value="BCAA_transport_permease"/>
</dbReference>
<feature type="transmembrane region" description="Helical" evidence="9">
    <location>
        <begin position="229"/>
        <end position="254"/>
    </location>
</feature>
<feature type="transmembrane region" description="Helical" evidence="9">
    <location>
        <begin position="147"/>
        <end position="167"/>
    </location>
</feature>
<keyword evidence="6 9" id="KW-1133">Transmembrane helix</keyword>
<feature type="transmembrane region" description="Helical" evidence="9">
    <location>
        <begin position="188"/>
        <end position="209"/>
    </location>
</feature>
<dbReference type="PANTHER" id="PTHR11795:SF442">
    <property type="entry name" value="ABC TRANSPORTER ATP-BINDING PROTEIN"/>
    <property type="match status" value="1"/>
</dbReference>
<evidence type="ECO:0000256" key="8">
    <source>
        <dbReference type="ARBA" id="ARBA00037998"/>
    </source>
</evidence>
<sequence>MDIDLSIIFAQAVSGLCRAMILFLLASGLTLVFGVMRVVNFAHGSFYMVGAYLAYTLTNYFAASPGRFWFALLLAPCLVSMLGGIVEYCLMRRIYDKDHLLQILLTYALIFVLGDLAKMIWGVDLRIVEAPPVLSGLVTVGGHSFPAYYFFIIGMGIAVACGMWFMLRYTTFGKLMRASAEHRDMVAMLGYNVGTIFTAVFMMATWLGGLAGVVIAPTVRLSLGMDMEIIIECFLVVIVGGLGSVWGALLAALITGELYAMGILVLEKYAMTFLFVLAGAVILLRPSGLLGRRVRQ</sequence>
<feature type="transmembrane region" description="Helical" evidence="9">
    <location>
        <begin position="68"/>
        <end position="91"/>
    </location>
</feature>
<evidence type="ECO:0000256" key="5">
    <source>
        <dbReference type="ARBA" id="ARBA00022970"/>
    </source>
</evidence>
<feature type="transmembrane region" description="Helical" evidence="9">
    <location>
        <begin position="45"/>
        <end position="62"/>
    </location>
</feature>
<feature type="transmembrane region" description="Helical" evidence="9">
    <location>
        <begin position="266"/>
        <end position="284"/>
    </location>
</feature>
<protein>
    <submittedName>
        <fullName evidence="10">Branched-chain amino acid ABC transporter permease</fullName>
    </submittedName>
</protein>
<feature type="transmembrane region" description="Helical" evidence="9">
    <location>
        <begin position="6"/>
        <end position="33"/>
    </location>
</feature>
<evidence type="ECO:0000313" key="10">
    <source>
        <dbReference type="EMBL" id="HGH62232.1"/>
    </source>
</evidence>
<dbReference type="EMBL" id="DTGT01000429">
    <property type="protein sequence ID" value="HGH62232.1"/>
    <property type="molecule type" value="Genomic_DNA"/>
</dbReference>
<dbReference type="InterPro" id="IPR001851">
    <property type="entry name" value="ABC_transp_permease"/>
</dbReference>
<comment type="similarity">
    <text evidence="8">Belongs to the binding-protein-dependent transport system permease family. LivHM subfamily.</text>
</comment>
<keyword evidence="3" id="KW-1003">Cell membrane</keyword>
<comment type="caution">
    <text evidence="10">The sequence shown here is derived from an EMBL/GenBank/DDBJ whole genome shotgun (WGS) entry which is preliminary data.</text>
</comment>
<dbReference type="GO" id="GO:0006865">
    <property type="term" value="P:amino acid transport"/>
    <property type="evidence" value="ECO:0007669"/>
    <property type="project" value="UniProtKB-KW"/>
</dbReference>
<proteinExistence type="inferred from homology"/>
<name>A0A7C4EVT4_9BACT</name>
<reference evidence="10" key="1">
    <citation type="journal article" date="2020" name="mSystems">
        <title>Genome- and Community-Level Interaction Insights into Carbon Utilization and Element Cycling Functions of Hydrothermarchaeota in Hydrothermal Sediment.</title>
        <authorList>
            <person name="Zhou Z."/>
            <person name="Liu Y."/>
            <person name="Xu W."/>
            <person name="Pan J."/>
            <person name="Luo Z.H."/>
            <person name="Li M."/>
        </authorList>
    </citation>
    <scope>NUCLEOTIDE SEQUENCE [LARGE SCALE GENOMIC DNA]</scope>
    <source>
        <strain evidence="10">SpSt-769</strain>
    </source>
</reference>
<dbReference type="PANTHER" id="PTHR11795">
    <property type="entry name" value="BRANCHED-CHAIN AMINO ACID TRANSPORT SYSTEM PERMEASE PROTEIN LIVH"/>
    <property type="match status" value="1"/>
</dbReference>
<accession>A0A7C4EVT4</accession>
<comment type="subcellular location">
    <subcellularLocation>
        <location evidence="1">Cell membrane</location>
        <topology evidence="1">Multi-pass membrane protein</topology>
    </subcellularLocation>
</comment>
<keyword evidence="2" id="KW-0813">Transport</keyword>
<keyword evidence="5" id="KW-0029">Amino-acid transport</keyword>
<keyword evidence="4 9" id="KW-0812">Transmembrane</keyword>
<evidence type="ECO:0000256" key="7">
    <source>
        <dbReference type="ARBA" id="ARBA00023136"/>
    </source>
</evidence>
<organism evidence="10">
    <name type="scientific">Desulfomonile tiedjei</name>
    <dbReference type="NCBI Taxonomy" id="2358"/>
    <lineage>
        <taxon>Bacteria</taxon>
        <taxon>Pseudomonadati</taxon>
        <taxon>Thermodesulfobacteriota</taxon>
        <taxon>Desulfomonilia</taxon>
        <taxon>Desulfomonilales</taxon>
        <taxon>Desulfomonilaceae</taxon>
        <taxon>Desulfomonile</taxon>
    </lineage>
</organism>
<dbReference type="GO" id="GO:0022857">
    <property type="term" value="F:transmembrane transporter activity"/>
    <property type="evidence" value="ECO:0007669"/>
    <property type="project" value="InterPro"/>
</dbReference>
<evidence type="ECO:0000256" key="2">
    <source>
        <dbReference type="ARBA" id="ARBA00022448"/>
    </source>
</evidence>
<gene>
    <name evidence="10" type="ORF">ENV54_13150</name>
</gene>
<feature type="transmembrane region" description="Helical" evidence="9">
    <location>
        <begin position="103"/>
        <end position="121"/>
    </location>
</feature>
<evidence type="ECO:0000256" key="6">
    <source>
        <dbReference type="ARBA" id="ARBA00022989"/>
    </source>
</evidence>
<evidence type="ECO:0000256" key="4">
    <source>
        <dbReference type="ARBA" id="ARBA00022692"/>
    </source>
</evidence>
<dbReference type="Pfam" id="PF02653">
    <property type="entry name" value="BPD_transp_2"/>
    <property type="match status" value="1"/>
</dbReference>
<evidence type="ECO:0000256" key="3">
    <source>
        <dbReference type="ARBA" id="ARBA00022475"/>
    </source>
</evidence>
<evidence type="ECO:0000256" key="9">
    <source>
        <dbReference type="SAM" id="Phobius"/>
    </source>
</evidence>
<evidence type="ECO:0000256" key="1">
    <source>
        <dbReference type="ARBA" id="ARBA00004651"/>
    </source>
</evidence>
<dbReference type="GO" id="GO:0005886">
    <property type="term" value="C:plasma membrane"/>
    <property type="evidence" value="ECO:0007669"/>
    <property type="project" value="UniProtKB-SubCell"/>
</dbReference>
<dbReference type="CDD" id="cd06582">
    <property type="entry name" value="TM_PBP1_LivH_like"/>
    <property type="match status" value="1"/>
</dbReference>
<keyword evidence="7 9" id="KW-0472">Membrane</keyword>
<dbReference type="AlphaFoldDB" id="A0A7C4EVT4"/>